<protein>
    <recommendedName>
        <fullName evidence="12">ABC transporter domain-containing protein</fullName>
    </recommendedName>
</protein>
<evidence type="ECO:0000256" key="7">
    <source>
        <dbReference type="ARBA" id="ARBA00022967"/>
    </source>
</evidence>
<dbReference type="AlphaFoldDB" id="X1UR38"/>
<evidence type="ECO:0000313" key="11">
    <source>
        <dbReference type="EMBL" id="GAI94829.1"/>
    </source>
</evidence>
<comment type="caution">
    <text evidence="11">The sequence shown here is derived from an EMBL/GenBank/DDBJ whole genome shotgun (WGS) entry which is preliminary data.</text>
</comment>
<dbReference type="InterPro" id="IPR003439">
    <property type="entry name" value="ABC_transporter-like_ATP-bd"/>
</dbReference>
<evidence type="ECO:0000259" key="10">
    <source>
        <dbReference type="Pfam" id="PF08352"/>
    </source>
</evidence>
<evidence type="ECO:0000256" key="2">
    <source>
        <dbReference type="ARBA" id="ARBA00022448"/>
    </source>
</evidence>
<dbReference type="NCBIfam" id="TIGR01727">
    <property type="entry name" value="oligo_HPY"/>
    <property type="match status" value="1"/>
</dbReference>
<keyword evidence="3" id="KW-1003">Cell membrane</keyword>
<keyword evidence="5" id="KW-0547">Nucleotide-binding</keyword>
<organism evidence="11">
    <name type="scientific">marine sediment metagenome</name>
    <dbReference type="NCBI Taxonomy" id="412755"/>
    <lineage>
        <taxon>unclassified sequences</taxon>
        <taxon>metagenomes</taxon>
        <taxon>ecological metagenomes</taxon>
    </lineage>
</organism>
<dbReference type="Gene3D" id="3.40.50.300">
    <property type="entry name" value="P-loop containing nucleotide triphosphate hydrolases"/>
    <property type="match status" value="1"/>
</dbReference>
<keyword evidence="4" id="KW-0997">Cell inner membrane</keyword>
<dbReference type="PANTHER" id="PTHR43297:SF14">
    <property type="entry name" value="ATPASE AAA-TYPE CORE DOMAIN-CONTAINING PROTEIN"/>
    <property type="match status" value="1"/>
</dbReference>
<dbReference type="Pfam" id="PF08352">
    <property type="entry name" value="oligo_HPY"/>
    <property type="match status" value="1"/>
</dbReference>
<evidence type="ECO:0008006" key="12">
    <source>
        <dbReference type="Google" id="ProtNLM"/>
    </source>
</evidence>
<evidence type="ECO:0000256" key="1">
    <source>
        <dbReference type="ARBA" id="ARBA00004370"/>
    </source>
</evidence>
<reference evidence="11" key="1">
    <citation type="journal article" date="2014" name="Front. Microbiol.">
        <title>High frequency of phylogenetically diverse reductive dehalogenase-homologous genes in deep subseafloor sedimentary metagenomes.</title>
        <authorList>
            <person name="Kawai M."/>
            <person name="Futagami T."/>
            <person name="Toyoda A."/>
            <person name="Takaki Y."/>
            <person name="Nishi S."/>
            <person name="Hori S."/>
            <person name="Arai W."/>
            <person name="Tsubouchi T."/>
            <person name="Morono Y."/>
            <person name="Uchiyama I."/>
            <person name="Ito T."/>
            <person name="Fujiyama A."/>
            <person name="Inagaki F."/>
            <person name="Takami H."/>
        </authorList>
    </citation>
    <scope>NUCLEOTIDE SEQUENCE</scope>
    <source>
        <strain evidence="11">Expedition CK06-06</strain>
    </source>
</reference>
<keyword evidence="7" id="KW-1278">Translocase</keyword>
<dbReference type="EMBL" id="BARW01022033">
    <property type="protein sequence ID" value="GAI94829.1"/>
    <property type="molecule type" value="Genomic_DNA"/>
</dbReference>
<keyword evidence="6" id="KW-0067">ATP-binding</keyword>
<feature type="domain" description="Oligopeptide/dipeptide ABC transporter C-terminal" evidence="10">
    <location>
        <begin position="108"/>
        <end position="171"/>
    </location>
</feature>
<dbReference type="GO" id="GO:0016020">
    <property type="term" value="C:membrane"/>
    <property type="evidence" value="ECO:0007669"/>
    <property type="project" value="UniProtKB-SubCell"/>
</dbReference>
<keyword evidence="8" id="KW-0472">Membrane</keyword>
<evidence type="ECO:0000256" key="6">
    <source>
        <dbReference type="ARBA" id="ARBA00022840"/>
    </source>
</evidence>
<comment type="subcellular location">
    <subcellularLocation>
        <location evidence="1">Membrane</location>
    </subcellularLocation>
</comment>
<dbReference type="GO" id="GO:0005524">
    <property type="term" value="F:ATP binding"/>
    <property type="evidence" value="ECO:0007669"/>
    <property type="project" value="UniProtKB-KW"/>
</dbReference>
<sequence length="202" mass="22307">EIKARAIQVLKEVSLPDQERVLQNYPIQLSGGMRQRVCISMALVSASELIIGDEPGTSLDVTIKDQILRLLKELAKKHDTSIILISHALGTVKNMTDKVYVMYAGAMVELAKTKDLFAHPLHPYSQGLLAAIPRLTGGGIGEGIDGHIPEYINPPKGCRFHPRCKQAMPICKDKKPPFFKVSENHEVACFLFQNFGGDCIDK</sequence>
<dbReference type="GO" id="GO:0016887">
    <property type="term" value="F:ATP hydrolysis activity"/>
    <property type="evidence" value="ECO:0007669"/>
    <property type="project" value="InterPro"/>
</dbReference>
<evidence type="ECO:0000256" key="3">
    <source>
        <dbReference type="ARBA" id="ARBA00022475"/>
    </source>
</evidence>
<evidence type="ECO:0000259" key="9">
    <source>
        <dbReference type="Pfam" id="PF00005"/>
    </source>
</evidence>
<feature type="non-terminal residue" evidence="11">
    <location>
        <position position="1"/>
    </location>
</feature>
<evidence type="ECO:0000256" key="4">
    <source>
        <dbReference type="ARBA" id="ARBA00022519"/>
    </source>
</evidence>
<dbReference type="InterPro" id="IPR013563">
    <property type="entry name" value="Oligopep_ABC_C"/>
</dbReference>
<dbReference type="InterPro" id="IPR027417">
    <property type="entry name" value="P-loop_NTPase"/>
</dbReference>
<name>X1UR38_9ZZZZ</name>
<dbReference type="SUPFAM" id="SSF52540">
    <property type="entry name" value="P-loop containing nucleoside triphosphate hydrolases"/>
    <property type="match status" value="1"/>
</dbReference>
<feature type="domain" description="ABC transporter" evidence="9">
    <location>
        <begin position="3"/>
        <end position="55"/>
    </location>
</feature>
<dbReference type="PANTHER" id="PTHR43297">
    <property type="entry name" value="OLIGOPEPTIDE TRANSPORT ATP-BINDING PROTEIN APPD"/>
    <property type="match status" value="1"/>
</dbReference>
<accession>X1UR38</accession>
<gene>
    <name evidence="11" type="ORF">S12H4_36890</name>
</gene>
<evidence type="ECO:0000256" key="8">
    <source>
        <dbReference type="ARBA" id="ARBA00023136"/>
    </source>
</evidence>
<dbReference type="InterPro" id="IPR050388">
    <property type="entry name" value="ABC_Ni/Peptide_Import"/>
</dbReference>
<dbReference type="GO" id="GO:0015833">
    <property type="term" value="P:peptide transport"/>
    <property type="evidence" value="ECO:0007669"/>
    <property type="project" value="InterPro"/>
</dbReference>
<keyword evidence="2" id="KW-0813">Transport</keyword>
<evidence type="ECO:0000256" key="5">
    <source>
        <dbReference type="ARBA" id="ARBA00022741"/>
    </source>
</evidence>
<dbReference type="Pfam" id="PF00005">
    <property type="entry name" value="ABC_tran"/>
    <property type="match status" value="1"/>
</dbReference>
<proteinExistence type="predicted"/>